<keyword evidence="12" id="KW-1185">Reference proteome</keyword>
<proteinExistence type="inferred from homology"/>
<keyword evidence="5 10" id="KW-0443">Lipid metabolism</keyword>
<dbReference type="GO" id="GO:0046474">
    <property type="term" value="P:glycerophospholipid biosynthetic process"/>
    <property type="evidence" value="ECO:0007669"/>
    <property type="project" value="UniProtKB-UniRule"/>
</dbReference>
<comment type="similarity">
    <text evidence="10">Belongs to the GGGP/HepGP synthase family. Group I subfamily.</text>
</comment>
<evidence type="ECO:0000256" key="2">
    <source>
        <dbReference type="ARBA" id="ARBA00022679"/>
    </source>
</evidence>
<feature type="binding site" evidence="10">
    <location>
        <position position="13"/>
    </location>
    <ligand>
        <name>sn-glycerol 1-phosphate</name>
        <dbReference type="ChEBI" id="CHEBI:57685"/>
    </ligand>
</feature>
<dbReference type="InterPro" id="IPR008205">
    <property type="entry name" value="GGGP_HepGP_synthase"/>
</dbReference>
<evidence type="ECO:0000256" key="3">
    <source>
        <dbReference type="ARBA" id="ARBA00022723"/>
    </source>
</evidence>
<comment type="catalytic activity">
    <reaction evidence="8 10">
        <text>sn-glycerol 1-phosphate + all-trans-heptaprenyl diphosphate = 3-heptaprenyl-sn-glycero-1-phosphate + diphosphate</text>
        <dbReference type="Rhea" id="RHEA:33495"/>
        <dbReference type="ChEBI" id="CHEBI:33019"/>
        <dbReference type="ChEBI" id="CHEBI:57685"/>
        <dbReference type="ChEBI" id="CHEBI:58206"/>
        <dbReference type="ChEBI" id="CHEBI:64781"/>
        <dbReference type="EC" id="2.5.1.n9"/>
    </reaction>
</comment>
<comment type="subunit">
    <text evidence="10">Homodimer.</text>
</comment>
<evidence type="ECO:0000256" key="7">
    <source>
        <dbReference type="ARBA" id="ARBA00023264"/>
    </source>
</evidence>
<evidence type="ECO:0000256" key="10">
    <source>
        <dbReference type="HAMAP-Rule" id="MF_00112"/>
    </source>
</evidence>
<dbReference type="NCBIfam" id="NF003197">
    <property type="entry name" value="PRK04169.1-1"/>
    <property type="match status" value="1"/>
</dbReference>
<dbReference type="EMBL" id="CP003923">
    <property type="protein sequence ID" value="AIC93643.1"/>
    <property type="molecule type" value="Genomic_DNA"/>
</dbReference>
<dbReference type="PANTHER" id="PTHR40029">
    <property type="match status" value="1"/>
</dbReference>
<dbReference type="InterPro" id="IPR039074">
    <property type="entry name" value="GGGP/HepGP_synthase_I"/>
</dbReference>
<accession>A0A060LZB2</accession>
<dbReference type="HAMAP" id="MF_00112">
    <property type="entry name" value="GGGP_HepGP_synthase"/>
    <property type="match status" value="1"/>
</dbReference>
<keyword evidence="7 10" id="KW-1208">Phospholipid metabolism</keyword>
<comment type="caution">
    <text evidence="10">Lacks conserved residue(s) required for the propagation of feature annotation.</text>
</comment>
<feature type="binding site" evidence="10">
    <location>
        <begin position="160"/>
        <end position="165"/>
    </location>
    <ligand>
        <name>sn-glycerol 1-phosphate</name>
        <dbReference type="ChEBI" id="CHEBI:57685"/>
    </ligand>
</feature>
<sequence>MMNNINEWSHVFKLDPNKELTIDHLERLCESGTDAVIVGGTDGVTLDNTLELLVQVRRYPITVALEVSNMDSITPGFDYYLIPTVLNSRNPNWIIGQHHQAMKEYGELIDWDTFIPEGYCVLNPNAKVAELTDATTDLSVEDVTAYARLAENMLHLPFFYIEYSGQKGSVDVVKEAKAALSSTKLIYGGGIETAEEAKQYAQYADVTVVGNAIYTNFKEAIKTVKAVKGGAS</sequence>
<dbReference type="KEGG" id="ble:BleG1_1040"/>
<keyword evidence="1 10" id="KW-0444">Lipid biosynthesis</keyword>
<dbReference type="STRING" id="1246626.BleG1_1040"/>
<feature type="binding site" evidence="10">
    <location>
        <position position="15"/>
    </location>
    <ligand>
        <name>Mg(2+)</name>
        <dbReference type="ChEBI" id="CHEBI:18420"/>
    </ligand>
</feature>
<evidence type="ECO:0000256" key="8">
    <source>
        <dbReference type="ARBA" id="ARBA00048318"/>
    </source>
</evidence>
<dbReference type="Gene3D" id="3.20.20.390">
    <property type="entry name" value="FMN-linked oxidoreductases"/>
    <property type="match status" value="1"/>
</dbReference>
<reference evidence="11 12" key="1">
    <citation type="journal article" date="2014" name="Gene">
        <title>A comparative genomic analysis of the alkalitolerant soil bacterium Bacillus lehensis G1.</title>
        <authorList>
            <person name="Noor Y.M."/>
            <person name="Samsulrizal N.H."/>
            <person name="Jema'on N.A."/>
            <person name="Low K.O."/>
            <person name="Ramli A.N."/>
            <person name="Alias N.I."/>
            <person name="Damis S.I."/>
            <person name="Fuzi S.F."/>
            <person name="Isa M.N."/>
            <person name="Murad A.M."/>
            <person name="Raih M.F."/>
            <person name="Bakar F.D."/>
            <person name="Najimudin N."/>
            <person name="Mahadi N.M."/>
            <person name="Illias R.M."/>
        </authorList>
    </citation>
    <scope>NUCLEOTIDE SEQUENCE [LARGE SCALE GENOMIC DNA]</scope>
    <source>
        <strain evidence="11 12">G1</strain>
    </source>
</reference>
<dbReference type="GO" id="GO:0120536">
    <property type="term" value="F:heptaprenylglyceryl phosphate synthase activity"/>
    <property type="evidence" value="ECO:0007669"/>
    <property type="project" value="UniProtKB-ARBA"/>
</dbReference>
<dbReference type="EC" id="2.5.1.n9" evidence="9 10"/>
<dbReference type="HOGENOM" id="CLU_095211_0_0_9"/>
<dbReference type="GO" id="GO:0000287">
    <property type="term" value="F:magnesium ion binding"/>
    <property type="evidence" value="ECO:0007669"/>
    <property type="project" value="UniProtKB-UniRule"/>
</dbReference>
<keyword evidence="3 10" id="KW-0479">Metal-binding</keyword>
<evidence type="ECO:0000313" key="11">
    <source>
        <dbReference type="EMBL" id="AIC93643.1"/>
    </source>
</evidence>
<comment type="function">
    <text evidence="10">Prenyltransferase that catalyzes in vivo the transfer of the heptaprenyl moiety of heptaprenyl pyrophosphate (HepPP; 35 carbon atoms) to the C3 hydroxyl of sn-glycerol-1-phosphate (G1P), producing heptaprenylglyceryl phosphate (HepGP). This reaction is an ether-bond-formation step in the biosynthesis of archaea-type G1P-based membrane lipids found in Bacillales.</text>
</comment>
<evidence type="ECO:0000256" key="4">
    <source>
        <dbReference type="ARBA" id="ARBA00022842"/>
    </source>
</evidence>
<dbReference type="UniPathway" id="UPA00940"/>
<dbReference type="NCBIfam" id="NF003199">
    <property type="entry name" value="PRK04169.1-3"/>
    <property type="match status" value="1"/>
</dbReference>
<dbReference type="Proteomes" id="UP000027142">
    <property type="component" value="Chromosome"/>
</dbReference>
<dbReference type="FunFam" id="3.20.20.390:FF:000001">
    <property type="entry name" value="Heptaprenylglyceryl phosphate synthase"/>
    <property type="match status" value="1"/>
</dbReference>
<evidence type="ECO:0000313" key="12">
    <source>
        <dbReference type="Proteomes" id="UP000027142"/>
    </source>
</evidence>
<feature type="binding site" evidence="10">
    <location>
        <position position="41"/>
    </location>
    <ligand>
        <name>Mg(2+)</name>
        <dbReference type="ChEBI" id="CHEBI:18420"/>
    </ligand>
</feature>
<evidence type="ECO:0000256" key="5">
    <source>
        <dbReference type="ARBA" id="ARBA00023098"/>
    </source>
</evidence>
<evidence type="ECO:0000256" key="6">
    <source>
        <dbReference type="ARBA" id="ARBA00023209"/>
    </source>
</evidence>
<evidence type="ECO:0000256" key="9">
    <source>
        <dbReference type="ARBA" id="ARBA00066888"/>
    </source>
</evidence>
<dbReference type="PANTHER" id="PTHR40029:SF2">
    <property type="entry name" value="HEPTAPRENYLGLYCERYL PHOSPHATE SYNTHASE"/>
    <property type="match status" value="1"/>
</dbReference>
<dbReference type="AlphaFoldDB" id="A0A060LZB2"/>
<dbReference type="InterPro" id="IPR038597">
    <property type="entry name" value="GGGP/HepGP_synthase_sf"/>
</dbReference>
<dbReference type="CDD" id="cd02812">
    <property type="entry name" value="PcrB_like"/>
    <property type="match status" value="1"/>
</dbReference>
<feature type="binding site" evidence="10">
    <location>
        <position position="190"/>
    </location>
    <ligand>
        <name>sn-glycerol 1-phosphate</name>
        <dbReference type="ChEBI" id="CHEBI:57685"/>
    </ligand>
</feature>
<dbReference type="eggNOG" id="COG1646">
    <property type="taxonomic scope" value="Bacteria"/>
</dbReference>
<dbReference type="NCBIfam" id="TIGR01768">
    <property type="entry name" value="GGGP-family"/>
    <property type="match status" value="1"/>
</dbReference>
<gene>
    <name evidence="10" type="primary">pcrB</name>
    <name evidence="11" type="ORF">BleG1_1040</name>
</gene>
<keyword evidence="2 10" id="KW-0808">Transferase</keyword>
<keyword evidence="4 10" id="KW-0460">Magnesium</keyword>
<evidence type="ECO:0000256" key="1">
    <source>
        <dbReference type="ARBA" id="ARBA00022516"/>
    </source>
</evidence>
<dbReference type="PATRIC" id="fig|1246626.3.peg.1045"/>
<comment type="pathway">
    <text evidence="10">Membrane lipid metabolism; glycerophospholipid metabolism.</text>
</comment>
<organism evidence="11 12">
    <name type="scientific">Shouchella lehensis G1</name>
    <dbReference type="NCBI Taxonomy" id="1246626"/>
    <lineage>
        <taxon>Bacteria</taxon>
        <taxon>Bacillati</taxon>
        <taxon>Bacillota</taxon>
        <taxon>Bacilli</taxon>
        <taxon>Bacillales</taxon>
        <taxon>Bacillaceae</taxon>
        <taxon>Shouchella</taxon>
    </lineage>
</organism>
<keyword evidence="6 10" id="KW-0594">Phospholipid biosynthesis</keyword>
<protein>
    <recommendedName>
        <fullName evidence="9 10">Heptaprenylglyceryl phosphate synthase</fullName>
        <shortName evidence="10">HepGP synthase</shortName>
        <ecNumber evidence="9 10">2.5.1.n9</ecNumber>
    </recommendedName>
    <alternativeName>
        <fullName evidence="10">Glycerol-1-phosphate heptaprenyltransferase</fullName>
    </alternativeName>
</protein>
<name>A0A060LZB2_9BACI</name>
<dbReference type="SUPFAM" id="SSF51395">
    <property type="entry name" value="FMN-linked oxidoreductases"/>
    <property type="match status" value="1"/>
</dbReference>
<dbReference type="Pfam" id="PF01884">
    <property type="entry name" value="PcrB"/>
    <property type="match status" value="1"/>
</dbReference>
<feature type="binding site" evidence="10">
    <location>
        <begin position="210"/>
        <end position="211"/>
    </location>
    <ligand>
        <name>sn-glycerol 1-phosphate</name>
        <dbReference type="ChEBI" id="CHEBI:57685"/>
    </ligand>
</feature>
<comment type="cofactor">
    <cofactor evidence="10">
        <name>Mg(2+)</name>
        <dbReference type="ChEBI" id="CHEBI:18420"/>
    </cofactor>
</comment>